<evidence type="ECO:0000256" key="5">
    <source>
        <dbReference type="ARBA" id="ARBA00022691"/>
    </source>
</evidence>
<accession>A0ABV6IFQ7</accession>
<dbReference type="Gene3D" id="3.40.50.150">
    <property type="entry name" value="Vaccinia Virus protein VP39"/>
    <property type="match status" value="1"/>
</dbReference>
<evidence type="ECO:0000256" key="4">
    <source>
        <dbReference type="ARBA" id="ARBA00022679"/>
    </source>
</evidence>
<keyword evidence="3 7" id="KW-0489">Methyltransferase</keyword>
<evidence type="ECO:0000313" key="7">
    <source>
        <dbReference type="EMBL" id="MFC0350656.1"/>
    </source>
</evidence>
<dbReference type="SUPFAM" id="SSF53335">
    <property type="entry name" value="S-adenosyl-L-methionine-dependent methyltransferases"/>
    <property type="match status" value="1"/>
</dbReference>
<dbReference type="NCBIfam" id="TIGR00571">
    <property type="entry name" value="dam"/>
    <property type="match status" value="1"/>
</dbReference>
<dbReference type="Pfam" id="PF02086">
    <property type="entry name" value="MethyltransfD12"/>
    <property type="match status" value="1"/>
</dbReference>
<dbReference type="Gene3D" id="1.10.1020.10">
    <property type="entry name" value="Adenine-specific Methyltransferase, Domain 2"/>
    <property type="match status" value="1"/>
</dbReference>
<keyword evidence="4" id="KW-0808">Transferase</keyword>
<comment type="catalytic activity">
    <reaction evidence="6">
        <text>a 2'-deoxyadenosine in DNA + S-adenosyl-L-methionine = an N(6)-methyl-2'-deoxyadenosine in DNA + S-adenosyl-L-homocysteine + H(+)</text>
        <dbReference type="Rhea" id="RHEA:15197"/>
        <dbReference type="Rhea" id="RHEA-COMP:12418"/>
        <dbReference type="Rhea" id="RHEA-COMP:12419"/>
        <dbReference type="ChEBI" id="CHEBI:15378"/>
        <dbReference type="ChEBI" id="CHEBI:57856"/>
        <dbReference type="ChEBI" id="CHEBI:59789"/>
        <dbReference type="ChEBI" id="CHEBI:90615"/>
        <dbReference type="ChEBI" id="CHEBI:90616"/>
        <dbReference type="EC" id="2.1.1.72"/>
    </reaction>
</comment>
<keyword evidence="5" id="KW-0949">S-adenosyl-L-methionine</keyword>
<evidence type="ECO:0000256" key="6">
    <source>
        <dbReference type="ARBA" id="ARBA00047942"/>
    </source>
</evidence>
<gene>
    <name evidence="7" type="ORF">ACFFJH_12605</name>
</gene>
<name>A0ABV6IFQ7_9BURK</name>
<comment type="similarity">
    <text evidence="1">Belongs to the N(4)/N(6)-methyltransferase family.</text>
</comment>
<dbReference type="GO" id="GO:0032259">
    <property type="term" value="P:methylation"/>
    <property type="evidence" value="ECO:0007669"/>
    <property type="project" value="UniProtKB-KW"/>
</dbReference>
<dbReference type="InterPro" id="IPR012327">
    <property type="entry name" value="MeTrfase_D12"/>
</dbReference>
<dbReference type="InterPro" id="IPR029063">
    <property type="entry name" value="SAM-dependent_MTases_sf"/>
</dbReference>
<dbReference type="PANTHER" id="PTHR30481">
    <property type="entry name" value="DNA ADENINE METHYLASE"/>
    <property type="match status" value="1"/>
</dbReference>
<dbReference type="PANTHER" id="PTHR30481:SF3">
    <property type="entry name" value="DNA ADENINE METHYLASE"/>
    <property type="match status" value="1"/>
</dbReference>
<dbReference type="PIRSF" id="PIRSF000398">
    <property type="entry name" value="M_m6A_EcoRV"/>
    <property type="match status" value="1"/>
</dbReference>
<organism evidence="7 8">
    <name type="scientific">Undibacterium danionis</name>
    <dbReference type="NCBI Taxonomy" id="1812100"/>
    <lineage>
        <taxon>Bacteria</taxon>
        <taxon>Pseudomonadati</taxon>
        <taxon>Pseudomonadota</taxon>
        <taxon>Betaproteobacteria</taxon>
        <taxon>Burkholderiales</taxon>
        <taxon>Oxalobacteraceae</taxon>
        <taxon>Undibacterium</taxon>
    </lineage>
</organism>
<reference evidence="7 8" key="1">
    <citation type="submission" date="2024-09" db="EMBL/GenBank/DDBJ databases">
        <authorList>
            <person name="Sun Q."/>
            <person name="Mori K."/>
        </authorList>
    </citation>
    <scope>NUCLEOTIDE SEQUENCE [LARGE SCALE GENOMIC DNA]</scope>
    <source>
        <strain evidence="7 8">CCM 8677</strain>
    </source>
</reference>
<dbReference type="InterPro" id="IPR023095">
    <property type="entry name" value="Ade_MeTrfase_dom_2"/>
</dbReference>
<dbReference type="InterPro" id="IPR012263">
    <property type="entry name" value="M_m6A_EcoRV"/>
</dbReference>
<evidence type="ECO:0000256" key="3">
    <source>
        <dbReference type="ARBA" id="ARBA00022603"/>
    </source>
</evidence>
<dbReference type="GO" id="GO:0008168">
    <property type="term" value="F:methyltransferase activity"/>
    <property type="evidence" value="ECO:0007669"/>
    <property type="project" value="UniProtKB-KW"/>
</dbReference>
<sequence length="262" mass="30142">MKTILRWSGSKTRLLPDLLKSKPKNYERYVEPFAGSASLFFSIEPNEAILGDLNTCVMEVYQAVRDDPTGVHETLCSIPKTKDAYYMLRGLSPSDLTRLQRAARLIFLMKACFNGVYRTNQLGQFNVPMGDKIYSLPSKEELLIAQSLLQRTQLYNQDFSKTTALCKPNDWVYFDPPYKAVKRYRGEYGYESKSHNVLFDELVNDAQRLAEIGCYVTISYAFDEELIGKFCGWNFLHVNARRSVSGSMKERKLAKELIIQNY</sequence>
<dbReference type="EMBL" id="JBHLXJ010000013">
    <property type="protein sequence ID" value="MFC0350656.1"/>
    <property type="molecule type" value="Genomic_DNA"/>
</dbReference>
<protein>
    <recommendedName>
        <fullName evidence="2">site-specific DNA-methyltransferase (adenine-specific)</fullName>
        <ecNumber evidence="2">2.1.1.72</ecNumber>
    </recommendedName>
</protein>
<dbReference type="EC" id="2.1.1.72" evidence="2"/>
<comment type="caution">
    <text evidence="7">The sequence shown here is derived from an EMBL/GenBank/DDBJ whole genome shotgun (WGS) entry which is preliminary data.</text>
</comment>
<dbReference type="Proteomes" id="UP001589844">
    <property type="component" value="Unassembled WGS sequence"/>
</dbReference>
<evidence type="ECO:0000313" key="8">
    <source>
        <dbReference type="Proteomes" id="UP001589844"/>
    </source>
</evidence>
<dbReference type="RefSeq" id="WP_390213146.1">
    <property type="nucleotide sequence ID" value="NZ_JBHLXJ010000013.1"/>
</dbReference>
<evidence type="ECO:0000256" key="1">
    <source>
        <dbReference type="ARBA" id="ARBA00006594"/>
    </source>
</evidence>
<proteinExistence type="inferred from homology"/>
<evidence type="ECO:0000256" key="2">
    <source>
        <dbReference type="ARBA" id="ARBA00011900"/>
    </source>
</evidence>
<keyword evidence="8" id="KW-1185">Reference proteome</keyword>
<dbReference type="PRINTS" id="PR00505">
    <property type="entry name" value="D12N6MTFRASE"/>
</dbReference>